<dbReference type="AlphaFoldDB" id="A0AAF0IUU9"/>
<dbReference type="InterPro" id="IPR015943">
    <property type="entry name" value="WD40/YVTN_repeat-like_dom_sf"/>
</dbReference>
<dbReference type="Gene3D" id="1.10.150.910">
    <property type="match status" value="1"/>
</dbReference>
<accession>A0AAF0IUU9</accession>
<feature type="region of interest" description="Disordered" evidence="3">
    <location>
        <begin position="270"/>
        <end position="292"/>
    </location>
</feature>
<dbReference type="InterPro" id="IPR050358">
    <property type="entry name" value="RSE1/DDB1/CFT1"/>
</dbReference>
<dbReference type="SUPFAM" id="SSF50998">
    <property type="entry name" value="Quinoprotein alcohol dehydrogenase-like"/>
    <property type="match status" value="1"/>
</dbReference>
<proteinExistence type="inferred from homology"/>
<sequence>MRWLSPFHPSTAAVAGVAVHAWWQGHTYLCLAHHASLSFYTLDDDTPTPAGREAAPVCVRQVRLHARVLAIEAVRRAKGPDALLLLTDHPTPRLVRLEPRESWDVHAAHVWDLHLAGRTAAELGLGLATELPAADGAPGRWALAHVHTGQVRVVSLDTKQGFDARLDDVVLVASAVLARTPSTPAMVALLTISTAAASQGQPVLTFYTIDAARHTLRRVPWGDAEVVPIPEADAYGAHYLLALPANAGGGVLVFCEHSVFFVPPPPLAPRGGRAKPAAKRPRPSPPALQHSNLAHGGQVVTACVLPTRTRPVLYAMADGALFTMQGPAAETPFAVDRIAHGLPVPAGPHALTPLGDDVVVLASATGDSLLGVVDRTWHTIHTWPHAGPVLDLAMAAPAAGPAAPPRLLRACGAPPTHCLQLLSHALPTVLRTDGAAPGCMDLYACHATGPAGPRTIAFVVAYANEAHVYDAALLSQNVVAGRVVYAAGVGGHPLLVTRTHVVWQGMTWTPGAEIVAAYASGGHVLVGLHGGRLVLLHVNDTGLVLASEQVLGAEIACVWLGDEALVGLWDAAVVRLAVPALQIERTWTPVPSAVPSCVLLHAWAPDTPPGLVVGTVDGRVLVLDGDAVVHSLQLRGRRAQCEPCALDGLGLRGTGLLLASRSDAGLLYAVGGQWLYSPWPVRADALVRVYHPRQPALHCAVLTEARLEMHSVTGVQQDHVTTAALGAKAPTSVSLAAQHAVVALWDEDAGRGRIALYDRTSLARGADVALSPRERPSCVHVACMHGAEHVLIGTGFVLAAGAAPTAGRVLVGRLDGVRIELLGALDVPGHVLGVAYVSSYIVAAVDAQVHTYAWDAAKRHVRPIARWGCAFMASCVAAHGSTMVVGDAMHSLTVLHVEVDGTLRELARDLDPYWTTAVGVYDAAGQEYVGADIAMNLFVAQRLALPESATHEAWSHVMRRTTAFHYGDMINRIVRAGDGCVYVGAAAGGVGMLTDLTAHDAQVLGCLQEALASETHSVDGVPWTAWRTLRTDTREAPPLGVVDGEFVRGFLACDAAQRAHILAAARRLAHDAACRDALHETTLRSLLSRLP</sequence>
<dbReference type="EMBL" id="CP119909">
    <property type="protein sequence ID" value="WFD19041.1"/>
    <property type="molecule type" value="Genomic_DNA"/>
</dbReference>
<dbReference type="PANTHER" id="PTHR10644">
    <property type="entry name" value="DNA REPAIR/RNA PROCESSING CPSF FAMILY"/>
    <property type="match status" value="1"/>
</dbReference>
<reference evidence="5" key="1">
    <citation type="submission" date="2023-03" db="EMBL/GenBank/DDBJ databases">
        <title>Mating type loci evolution in Malassezia.</title>
        <authorList>
            <person name="Coelho M.A."/>
        </authorList>
    </citation>
    <scope>NUCLEOTIDE SEQUENCE</scope>
    <source>
        <strain evidence="5">CBS 10434</strain>
    </source>
</reference>
<dbReference type="GO" id="GO:0003676">
    <property type="term" value="F:nucleic acid binding"/>
    <property type="evidence" value="ECO:0007669"/>
    <property type="project" value="InterPro"/>
</dbReference>
<protein>
    <recommendedName>
        <fullName evidence="2">DNA damage-binding protein 1</fullName>
    </recommendedName>
</protein>
<gene>
    <name evidence="5" type="ORF">MCAP1_001256</name>
</gene>
<comment type="similarity">
    <text evidence="1">Belongs to the DDB1 family.</text>
</comment>
<dbReference type="Gene3D" id="2.130.10.10">
    <property type="entry name" value="YVTN repeat-like/Quinoprotein amine dehydrogenase"/>
    <property type="match status" value="2"/>
</dbReference>
<evidence type="ECO:0000259" key="4">
    <source>
        <dbReference type="Pfam" id="PF03178"/>
    </source>
</evidence>
<dbReference type="InterPro" id="IPR004871">
    <property type="entry name" value="RSE1/DDB1/CPSF1_C"/>
</dbReference>
<evidence type="ECO:0000313" key="6">
    <source>
        <dbReference type="Proteomes" id="UP001220961"/>
    </source>
</evidence>
<dbReference type="Proteomes" id="UP001220961">
    <property type="component" value="Chromosome 2"/>
</dbReference>
<evidence type="ECO:0000256" key="2">
    <source>
        <dbReference type="ARBA" id="ARBA00014577"/>
    </source>
</evidence>
<dbReference type="InterPro" id="IPR011047">
    <property type="entry name" value="Quinoprotein_ADH-like_sf"/>
</dbReference>
<organism evidence="5 6">
    <name type="scientific">Malassezia caprae</name>
    <dbReference type="NCBI Taxonomy" id="1381934"/>
    <lineage>
        <taxon>Eukaryota</taxon>
        <taxon>Fungi</taxon>
        <taxon>Dikarya</taxon>
        <taxon>Basidiomycota</taxon>
        <taxon>Ustilaginomycotina</taxon>
        <taxon>Malasseziomycetes</taxon>
        <taxon>Malasseziales</taxon>
        <taxon>Malasseziaceae</taxon>
        <taxon>Malassezia</taxon>
    </lineage>
</organism>
<feature type="compositionally biased region" description="Basic residues" evidence="3">
    <location>
        <begin position="272"/>
        <end position="282"/>
    </location>
</feature>
<evidence type="ECO:0000256" key="3">
    <source>
        <dbReference type="SAM" id="MobiDB-lite"/>
    </source>
</evidence>
<name>A0AAF0IUU9_9BASI</name>
<dbReference type="GO" id="GO:0005634">
    <property type="term" value="C:nucleus"/>
    <property type="evidence" value="ECO:0007669"/>
    <property type="project" value="InterPro"/>
</dbReference>
<keyword evidence="6" id="KW-1185">Reference proteome</keyword>
<evidence type="ECO:0000256" key="1">
    <source>
        <dbReference type="ARBA" id="ARBA00007453"/>
    </source>
</evidence>
<dbReference type="Pfam" id="PF03178">
    <property type="entry name" value="CPSF_A"/>
    <property type="match status" value="1"/>
</dbReference>
<evidence type="ECO:0000313" key="5">
    <source>
        <dbReference type="EMBL" id="WFD19041.1"/>
    </source>
</evidence>
<feature type="domain" description="RSE1/DDB1/CPSF1 C-terminal" evidence="4">
    <location>
        <begin position="754"/>
        <end position="1051"/>
    </location>
</feature>